<keyword evidence="4" id="KW-1185">Reference proteome</keyword>
<dbReference type="AlphaFoldDB" id="A0A8T2QAC9"/>
<feature type="region of interest" description="Disordered" evidence="2">
    <location>
        <begin position="1"/>
        <end position="24"/>
    </location>
</feature>
<feature type="coiled-coil region" evidence="1">
    <location>
        <begin position="68"/>
        <end position="165"/>
    </location>
</feature>
<name>A0A8T2QAC9_CERRI</name>
<evidence type="ECO:0000313" key="3">
    <source>
        <dbReference type="EMBL" id="KAH7280972.1"/>
    </source>
</evidence>
<dbReference type="OrthoDB" id="1930465at2759"/>
<evidence type="ECO:0000313" key="4">
    <source>
        <dbReference type="Proteomes" id="UP000825935"/>
    </source>
</evidence>
<evidence type="ECO:0000256" key="1">
    <source>
        <dbReference type="SAM" id="Coils"/>
    </source>
</evidence>
<protein>
    <submittedName>
        <fullName evidence="3">Uncharacterized protein</fullName>
    </submittedName>
</protein>
<keyword evidence="1" id="KW-0175">Coiled coil</keyword>
<dbReference type="OMA" id="HIMAQER"/>
<gene>
    <name evidence="3" type="ORF">KP509_36G023200</name>
</gene>
<evidence type="ECO:0000256" key="2">
    <source>
        <dbReference type="SAM" id="MobiDB-lite"/>
    </source>
</evidence>
<accession>A0A8T2QAC9</accession>
<dbReference type="PANTHER" id="PTHR36080">
    <property type="entry name" value="DBJ|BAA96220.1"/>
    <property type="match status" value="1"/>
</dbReference>
<dbReference type="Proteomes" id="UP000825935">
    <property type="component" value="Chromosome 36"/>
</dbReference>
<dbReference type="PANTHER" id="PTHR36080:SF1">
    <property type="entry name" value="DBJ|BAA96220.1"/>
    <property type="match status" value="1"/>
</dbReference>
<comment type="caution">
    <text evidence="3">The sequence shown here is derived from an EMBL/GenBank/DDBJ whole genome shotgun (WGS) entry which is preliminary data.</text>
</comment>
<dbReference type="EMBL" id="CM035441">
    <property type="protein sequence ID" value="KAH7280972.1"/>
    <property type="molecule type" value="Genomic_DNA"/>
</dbReference>
<reference evidence="3" key="1">
    <citation type="submission" date="2021-08" db="EMBL/GenBank/DDBJ databases">
        <title>WGS assembly of Ceratopteris richardii.</title>
        <authorList>
            <person name="Marchant D.B."/>
            <person name="Chen G."/>
            <person name="Jenkins J."/>
            <person name="Shu S."/>
            <person name="Leebens-Mack J."/>
            <person name="Grimwood J."/>
            <person name="Schmutz J."/>
            <person name="Soltis P."/>
            <person name="Soltis D."/>
            <person name="Chen Z.-H."/>
        </authorList>
    </citation>
    <scope>NUCLEOTIDE SEQUENCE</scope>
    <source>
        <strain evidence="3">Whitten #5841</strain>
        <tissue evidence="3">Leaf</tissue>
    </source>
</reference>
<proteinExistence type="predicted"/>
<sequence>MGSHKSDTGADYQPESGTASTGPAGLERWNAAIANMGEIQNGIDMLQRLLLKQTIYKDEEAFAIASSNANQARHIMAQERRIRVLEKELDAAIASAGLARAEKRIAEIAQRTAETRTQEVLLELENTTQVFKLHMEELRAKQEELLNKNEQIKTLEAKVEELSATTSRTEG</sequence>
<organism evidence="3 4">
    <name type="scientific">Ceratopteris richardii</name>
    <name type="common">Triangle waterfern</name>
    <dbReference type="NCBI Taxonomy" id="49495"/>
    <lineage>
        <taxon>Eukaryota</taxon>
        <taxon>Viridiplantae</taxon>
        <taxon>Streptophyta</taxon>
        <taxon>Embryophyta</taxon>
        <taxon>Tracheophyta</taxon>
        <taxon>Polypodiopsida</taxon>
        <taxon>Polypodiidae</taxon>
        <taxon>Polypodiales</taxon>
        <taxon>Pteridineae</taxon>
        <taxon>Pteridaceae</taxon>
        <taxon>Parkerioideae</taxon>
        <taxon>Ceratopteris</taxon>
    </lineage>
</organism>